<name>A0ABT1Q4I2_9ACTN</name>
<feature type="domain" description="SCP2" evidence="1">
    <location>
        <begin position="57"/>
        <end position="137"/>
    </location>
</feature>
<accession>A0ABT1Q4I2</accession>
<evidence type="ECO:0000313" key="2">
    <source>
        <dbReference type="EMBL" id="MCQ4084293.1"/>
    </source>
</evidence>
<dbReference type="SUPFAM" id="SSF55718">
    <property type="entry name" value="SCP-like"/>
    <property type="match status" value="1"/>
</dbReference>
<sequence length="142" mass="15032">MTGRQSPRGGLLGAVATSRHEVRSGGARGEAAAGRLLDLVFDWIRACFHPERTGGQSGVFHYEVSTPGGVRHRWVVVADGRCEVTGEAPADGEDSTIAVELEDLVALAVGEITGSQAFVGGRLKISGDIYFAMNWTAWFGAD</sequence>
<dbReference type="Gene3D" id="3.30.1050.10">
    <property type="entry name" value="SCP2 sterol-binding domain"/>
    <property type="match status" value="1"/>
</dbReference>
<dbReference type="RefSeq" id="WP_255923349.1">
    <property type="nucleotide sequence ID" value="NZ_JANFNG010000032.1"/>
</dbReference>
<organism evidence="2 3">
    <name type="scientific">Streptomyces humicola</name>
    <dbReference type="NCBI Taxonomy" id="2953240"/>
    <lineage>
        <taxon>Bacteria</taxon>
        <taxon>Bacillati</taxon>
        <taxon>Actinomycetota</taxon>
        <taxon>Actinomycetes</taxon>
        <taxon>Kitasatosporales</taxon>
        <taxon>Streptomycetaceae</taxon>
        <taxon>Streptomyces</taxon>
    </lineage>
</organism>
<gene>
    <name evidence="2" type="ORF">NGB36_27870</name>
</gene>
<protein>
    <submittedName>
        <fullName evidence="2">SCP2 sterol-binding domain-containing protein</fullName>
    </submittedName>
</protein>
<dbReference type="InterPro" id="IPR036527">
    <property type="entry name" value="SCP2_sterol-bd_dom_sf"/>
</dbReference>
<dbReference type="InterPro" id="IPR003033">
    <property type="entry name" value="SCP2_sterol-bd_dom"/>
</dbReference>
<comment type="caution">
    <text evidence="2">The sequence shown here is derived from an EMBL/GenBank/DDBJ whole genome shotgun (WGS) entry which is preliminary data.</text>
</comment>
<evidence type="ECO:0000313" key="3">
    <source>
        <dbReference type="Proteomes" id="UP001057702"/>
    </source>
</evidence>
<dbReference type="Pfam" id="PF02036">
    <property type="entry name" value="SCP2"/>
    <property type="match status" value="1"/>
</dbReference>
<dbReference type="EMBL" id="JANFNG010000032">
    <property type="protein sequence ID" value="MCQ4084293.1"/>
    <property type="molecule type" value="Genomic_DNA"/>
</dbReference>
<dbReference type="Proteomes" id="UP001057702">
    <property type="component" value="Unassembled WGS sequence"/>
</dbReference>
<proteinExistence type="predicted"/>
<keyword evidence="3" id="KW-1185">Reference proteome</keyword>
<reference evidence="2" key="1">
    <citation type="submission" date="2022-06" db="EMBL/GenBank/DDBJ databases">
        <title>Draft genome sequence of Streptomyces sp. RB6PN25 isolated from peat swamp forest in Thailand.</title>
        <authorList>
            <person name="Duangmal K."/>
            <person name="Klaysubun C."/>
        </authorList>
    </citation>
    <scope>NUCLEOTIDE SEQUENCE</scope>
    <source>
        <strain evidence="2">RB6PN25</strain>
    </source>
</reference>
<evidence type="ECO:0000259" key="1">
    <source>
        <dbReference type="Pfam" id="PF02036"/>
    </source>
</evidence>